<dbReference type="AlphaFoldDB" id="A0A544W679"/>
<feature type="domain" description="Conserved hypothetical protein CHP02391" evidence="1">
    <location>
        <begin position="115"/>
        <end position="228"/>
    </location>
</feature>
<dbReference type="Proteomes" id="UP000315759">
    <property type="component" value="Unassembled WGS sequence"/>
</dbReference>
<evidence type="ECO:0000313" key="2">
    <source>
        <dbReference type="EMBL" id="TQR87752.1"/>
    </source>
</evidence>
<accession>A0A544W679</accession>
<organism evidence="2 3">
    <name type="scientific">Mycolicibacterium hodleri</name>
    <dbReference type="NCBI Taxonomy" id="49897"/>
    <lineage>
        <taxon>Bacteria</taxon>
        <taxon>Bacillati</taxon>
        <taxon>Actinomycetota</taxon>
        <taxon>Actinomycetes</taxon>
        <taxon>Mycobacteriales</taxon>
        <taxon>Mycobacteriaceae</taxon>
        <taxon>Mycolicibacterium</taxon>
    </lineage>
</organism>
<comment type="caution">
    <text evidence="2">The sequence shown here is derived from an EMBL/GenBank/DDBJ whole genome shotgun (WGS) entry which is preliminary data.</text>
</comment>
<dbReference type="Pfam" id="PF09509">
    <property type="entry name" value="Hypoth_Ymh"/>
    <property type="match status" value="1"/>
</dbReference>
<keyword evidence="3" id="KW-1185">Reference proteome</keyword>
<dbReference type="EMBL" id="VIFX01000005">
    <property type="protein sequence ID" value="TQR87752.1"/>
    <property type="molecule type" value="Genomic_DNA"/>
</dbReference>
<gene>
    <name evidence="2" type="ORF">D8S82_05625</name>
</gene>
<evidence type="ECO:0000313" key="3">
    <source>
        <dbReference type="Proteomes" id="UP000315759"/>
    </source>
</evidence>
<name>A0A544W679_9MYCO</name>
<protein>
    <submittedName>
        <fullName evidence="2">TIGR02391 family protein</fullName>
    </submittedName>
</protein>
<reference evidence="2 3" key="1">
    <citation type="submission" date="2018-10" db="EMBL/GenBank/DDBJ databases">
        <title>Draft genome of Mycobacterium hodleri strain B.</title>
        <authorList>
            <person name="Amande T.J."/>
            <person name="Mcgenity T.J."/>
        </authorList>
    </citation>
    <scope>NUCLEOTIDE SEQUENCE [LARGE SCALE GENOMIC DNA]</scope>
    <source>
        <strain evidence="2 3">B</strain>
    </source>
</reference>
<evidence type="ECO:0000259" key="1">
    <source>
        <dbReference type="Pfam" id="PF09509"/>
    </source>
</evidence>
<proteinExistence type="predicted"/>
<dbReference type="InterPro" id="IPR012654">
    <property type="entry name" value="CHP02391"/>
</dbReference>
<dbReference type="NCBIfam" id="TIGR02391">
    <property type="entry name" value="hypoth_ymh"/>
    <property type="match status" value="1"/>
</dbReference>
<sequence length="251" mass="27024">MSGGPQGPVPPEQLRELPTEGIGLVLLRQMARSPEQFNTYNLMVSANSGYAREPDSDFLIGRLSDAIAWIQSRGLIGPTGSSGSWGRMTQLGRELAVDGEALTKLFAADRLSGELDSALEAKVRLAFGSGDYETAAFTAMKEVEVAVRTASDFDNSLVGVALMRQAFARDGGPLSDEAAEPGERVATMELFAGAIGAFKNPSSHRSVDFEDATEAAEIVQLADLLLRIVRRAERRKVPKAKLRNRNSAAKR</sequence>